<proteinExistence type="predicted"/>
<keyword evidence="2" id="KW-1185">Reference proteome</keyword>
<evidence type="ECO:0000313" key="1">
    <source>
        <dbReference type="EMBL" id="KAJ3493535.1"/>
    </source>
</evidence>
<gene>
    <name evidence="1" type="ORF">NLG97_g4670</name>
</gene>
<accession>A0ACC1QVV1</accession>
<dbReference type="Proteomes" id="UP001148737">
    <property type="component" value="Unassembled WGS sequence"/>
</dbReference>
<protein>
    <submittedName>
        <fullName evidence="1">Uncharacterized protein</fullName>
    </submittedName>
</protein>
<comment type="caution">
    <text evidence="1">The sequence shown here is derived from an EMBL/GenBank/DDBJ whole genome shotgun (WGS) entry which is preliminary data.</text>
</comment>
<dbReference type="EMBL" id="JANAKD010000477">
    <property type="protein sequence ID" value="KAJ3493535.1"/>
    <property type="molecule type" value="Genomic_DNA"/>
</dbReference>
<evidence type="ECO:0000313" key="2">
    <source>
        <dbReference type="Proteomes" id="UP001148737"/>
    </source>
</evidence>
<organism evidence="1 2">
    <name type="scientific">Lecanicillium saksenae</name>
    <dbReference type="NCBI Taxonomy" id="468837"/>
    <lineage>
        <taxon>Eukaryota</taxon>
        <taxon>Fungi</taxon>
        <taxon>Dikarya</taxon>
        <taxon>Ascomycota</taxon>
        <taxon>Pezizomycotina</taxon>
        <taxon>Sordariomycetes</taxon>
        <taxon>Hypocreomycetidae</taxon>
        <taxon>Hypocreales</taxon>
        <taxon>Cordycipitaceae</taxon>
        <taxon>Lecanicillium</taxon>
    </lineage>
</organism>
<name>A0ACC1QVV1_9HYPO</name>
<sequence length="502" mass="56318">MPTGVSSMVLPEPGRKKAWATRARTGCYTCRARRVKCDEKQPVCKRCLVGHRACLYPTWRREEPGEPMSQEGVVGLAALHQTEPPEWNVAEAMTFCNSFLFGLCNASRKLINGPIVAEVLVPMVDKVGVTMGEYKQLWPAAPHISLFPFHPSFLLMVTSRRIQIIAAQRGVSLHRGQGHGIEHLWRRWFGYMTLTLAHLNQLLATRAAPRYVVMRTVDLLTNELFIVDSLWRCHLNGFFAIVALYGGVDSILATSSRPPYLALHWGLIHTIVGNACSPVQDQIDGIYSWSEQQICTIYTFTFVPSFASPSVLFLALHRINRLRVLVARASQSAATLRITAEETAQSVHRFAPIAWAETYPLPIEPLKTLLATLFKDTVILYAILSLPLDLAQPFASVYWDEIAIDPAKTARRYYRERILATINQTTAYIPVSYLGWILAVLGAASLDGPEETKTYVLAQLQAILRMESNSGGVAVLLELLPKYWLQTRQGWERCYYKSGVTV</sequence>
<reference evidence="1" key="1">
    <citation type="submission" date="2022-07" db="EMBL/GenBank/DDBJ databases">
        <title>Genome Sequence of Lecanicillium saksenae.</title>
        <authorList>
            <person name="Buettner E."/>
        </authorList>
    </citation>
    <scope>NUCLEOTIDE SEQUENCE</scope>
    <source>
        <strain evidence="1">VT-O1</strain>
    </source>
</reference>